<reference evidence="6 7" key="1">
    <citation type="submission" date="2018-01" db="EMBL/GenBank/DDBJ databases">
        <title>Metagenomic assembled genomes from two thermal pools in the Uzon Caldera, Kamchatka, Russia.</title>
        <authorList>
            <person name="Wilkins L."/>
            <person name="Ettinger C."/>
        </authorList>
    </citation>
    <scope>NUCLEOTIDE SEQUENCE [LARGE SCALE GENOMIC DNA]</scope>
    <source>
        <strain evidence="6">ZAV-06</strain>
    </source>
</reference>
<dbReference type="PROSITE" id="PS51918">
    <property type="entry name" value="RADICAL_SAM"/>
    <property type="match status" value="1"/>
</dbReference>
<dbReference type="SFLD" id="SFLDG01108">
    <property type="entry name" value="Uncharacterised_Radical_SAM_Su"/>
    <property type="match status" value="1"/>
</dbReference>
<name>A0A2J6N294_9CREN</name>
<dbReference type="InterPro" id="IPR013785">
    <property type="entry name" value="Aldolase_TIM"/>
</dbReference>
<dbReference type="PANTHER" id="PTHR43288">
    <property type="entry name" value="BIOTIN SYNTHASE-RELATED PROTEIN, RADICAL SAM SUPERFAMILY"/>
    <property type="match status" value="1"/>
</dbReference>
<dbReference type="GO" id="GO:0003824">
    <property type="term" value="F:catalytic activity"/>
    <property type="evidence" value="ECO:0007669"/>
    <property type="project" value="InterPro"/>
</dbReference>
<protein>
    <submittedName>
        <fullName evidence="6">Radical SAM protein</fullName>
    </submittedName>
</protein>
<evidence type="ECO:0000256" key="4">
    <source>
        <dbReference type="ARBA" id="ARBA00023014"/>
    </source>
</evidence>
<dbReference type="Proteomes" id="UP000237153">
    <property type="component" value="Unassembled WGS sequence"/>
</dbReference>
<evidence type="ECO:0000256" key="2">
    <source>
        <dbReference type="ARBA" id="ARBA00022723"/>
    </source>
</evidence>
<keyword evidence="4" id="KW-0411">Iron-sulfur</keyword>
<dbReference type="EMBL" id="PNIM01000014">
    <property type="protein sequence ID" value="PMB75457.1"/>
    <property type="molecule type" value="Genomic_DNA"/>
</dbReference>
<dbReference type="Pfam" id="PF04055">
    <property type="entry name" value="Radical_SAM"/>
    <property type="match status" value="1"/>
</dbReference>
<dbReference type="SFLD" id="SFLDG01067">
    <property type="entry name" value="SPASM/twitch_domain_containing"/>
    <property type="match status" value="1"/>
</dbReference>
<dbReference type="InterPro" id="IPR007197">
    <property type="entry name" value="rSAM"/>
</dbReference>
<dbReference type="Gene3D" id="3.20.20.70">
    <property type="entry name" value="Aldolase class I"/>
    <property type="match status" value="1"/>
</dbReference>
<proteinExistence type="predicted"/>
<evidence type="ECO:0000256" key="1">
    <source>
        <dbReference type="ARBA" id="ARBA00022691"/>
    </source>
</evidence>
<comment type="caution">
    <text evidence="6">The sequence shown here is derived from an EMBL/GenBank/DDBJ whole genome shotgun (WGS) entry which is preliminary data.</text>
</comment>
<evidence type="ECO:0000256" key="3">
    <source>
        <dbReference type="ARBA" id="ARBA00023004"/>
    </source>
</evidence>
<feature type="domain" description="Radical SAM core" evidence="5">
    <location>
        <begin position="23"/>
        <end position="229"/>
    </location>
</feature>
<dbReference type="CDD" id="cd01335">
    <property type="entry name" value="Radical_SAM"/>
    <property type="match status" value="1"/>
</dbReference>
<accession>A0A2J6N294</accession>
<evidence type="ECO:0000259" key="5">
    <source>
        <dbReference type="PROSITE" id="PS51918"/>
    </source>
</evidence>
<sequence>MMSIKKSEIAAIYGNKLPVGCNLCFSGIKAVIFLTGLCNEKCFYCPVSYLRRNKDLIYVNERKIENFEEIFEEIERSGAKSASITGGEPLIVFDRTTKIIELLKQNFGSNFHIHLYTNGILINEDVLKKLEKAGLDELRIHPTIDGIEKKVVIAKKVTSLSVGVEIPSLPGKEEWMIKLAEFLDKAGADFLNINELEANETNIKNLRINGFVISDNGIVVNGSRESAMKVIEYAKKHSLKIPIHFCPAIFKDAVQTRNRFIITAQNDIKIYEKADGGLIKFGILEPESTDIEIEKFIDEGLIQRCRDSLCFHLDDLKKLKDLINKKGKAYVVEAHPTRERFIVNKSRLF</sequence>
<dbReference type="SFLD" id="SFLDS00029">
    <property type="entry name" value="Radical_SAM"/>
    <property type="match status" value="1"/>
</dbReference>
<evidence type="ECO:0000313" key="7">
    <source>
        <dbReference type="Proteomes" id="UP000237153"/>
    </source>
</evidence>
<gene>
    <name evidence="6" type="ORF">C0188_02985</name>
</gene>
<keyword evidence="2" id="KW-0479">Metal-binding</keyword>
<dbReference type="SMART" id="SM00729">
    <property type="entry name" value="Elp3"/>
    <property type="match status" value="1"/>
</dbReference>
<organism evidence="6 7">
    <name type="scientific">Fervidicoccus fontis</name>
    <dbReference type="NCBI Taxonomy" id="683846"/>
    <lineage>
        <taxon>Archaea</taxon>
        <taxon>Thermoproteota</taxon>
        <taxon>Thermoprotei</taxon>
        <taxon>Fervidicoccales</taxon>
        <taxon>Fervidicoccaceae</taxon>
        <taxon>Fervidicoccus</taxon>
    </lineage>
</organism>
<dbReference type="InterPro" id="IPR058240">
    <property type="entry name" value="rSAM_sf"/>
</dbReference>
<dbReference type="GO" id="GO:0046872">
    <property type="term" value="F:metal ion binding"/>
    <property type="evidence" value="ECO:0007669"/>
    <property type="project" value="UniProtKB-KW"/>
</dbReference>
<evidence type="ECO:0000313" key="6">
    <source>
        <dbReference type="EMBL" id="PMB75457.1"/>
    </source>
</evidence>
<dbReference type="GO" id="GO:0051536">
    <property type="term" value="F:iron-sulfur cluster binding"/>
    <property type="evidence" value="ECO:0007669"/>
    <property type="project" value="UniProtKB-KW"/>
</dbReference>
<dbReference type="SUPFAM" id="SSF102114">
    <property type="entry name" value="Radical SAM enzymes"/>
    <property type="match status" value="1"/>
</dbReference>
<keyword evidence="1" id="KW-0949">S-adenosyl-L-methionine</keyword>
<keyword evidence="3" id="KW-0408">Iron</keyword>
<dbReference type="PANTHER" id="PTHR43288:SF1">
    <property type="entry name" value="GLYCYL-RADICAL ENZYME ACTIVATING ENZYME MJ0021-RELATED"/>
    <property type="match status" value="1"/>
</dbReference>
<dbReference type="AlphaFoldDB" id="A0A2J6N294"/>
<dbReference type="InterPro" id="IPR040087">
    <property type="entry name" value="MJ0021-like"/>
</dbReference>
<dbReference type="InterPro" id="IPR006638">
    <property type="entry name" value="Elp3/MiaA/NifB-like_rSAM"/>
</dbReference>